<feature type="domain" description="DUF402" evidence="2">
    <location>
        <begin position="332"/>
        <end position="469"/>
    </location>
</feature>
<organism evidence="3 4">
    <name type="scientific">Vulcanisaeta moutnovskia (strain 768-28)</name>
    <dbReference type="NCBI Taxonomy" id="985053"/>
    <lineage>
        <taxon>Archaea</taxon>
        <taxon>Thermoproteota</taxon>
        <taxon>Thermoprotei</taxon>
        <taxon>Thermoproteales</taxon>
        <taxon>Thermoproteaceae</taxon>
        <taxon>Vulcanisaeta</taxon>
    </lineage>
</organism>
<dbReference type="GO" id="GO:0016787">
    <property type="term" value="F:hydrolase activity"/>
    <property type="evidence" value="ECO:0007669"/>
    <property type="project" value="UniProtKB-KW"/>
</dbReference>
<dbReference type="PANTHER" id="PTHR39159">
    <property type="match status" value="1"/>
</dbReference>
<keyword evidence="4" id="KW-1185">Reference proteome</keyword>
<dbReference type="Proteomes" id="UP000007485">
    <property type="component" value="Chromosome"/>
</dbReference>
<dbReference type="EMBL" id="CP002529">
    <property type="protein sequence ID" value="ADY02283.1"/>
    <property type="molecule type" value="Genomic_DNA"/>
</dbReference>
<dbReference type="InterPro" id="IPR035930">
    <property type="entry name" value="FomD-like_sf"/>
</dbReference>
<evidence type="ECO:0000259" key="2">
    <source>
        <dbReference type="Pfam" id="PF04167"/>
    </source>
</evidence>
<evidence type="ECO:0000256" key="1">
    <source>
        <dbReference type="ARBA" id="ARBA00022801"/>
    </source>
</evidence>
<dbReference type="InterPro" id="IPR007295">
    <property type="entry name" value="DUF402"/>
</dbReference>
<sequence>MSKYSYRVRIRGKYATAISKLALDLGYTIAQASDVIISRFSINVDNSAPDVTIKDSERIPGALTVMGKCGVVNDVVNNLLRVVENEALTWKSVVPLHRVIIGIVNVSNGNYLVDIGNGIKAVLRAPGNAYNDGDVIPIIISKTRVYPSDELVAMPGIRVDTEYVSIVPGSGTVLFSRHIREYEARQVLLKVGLKYVSKLSGYSIKWRSSAQFLTENEAAREAERALSIFNEVNAASRSSSPYTVLQDGECITEIMLNGRAKLLLDNVRNNVMPTIMGHHTYKTLRRRTTLLDFVESFLSHCNDRAGFSAEFMRQLMSRRHRVGIMHIKPSGEVIRLGIADALKLEPGDIVLLRRLRGGGYLDGLGLPKEEGDIAITCSSVGSEYLVHVYADRSLRPKGIYVNINTPIEYTGGNVLYIDLVVDIVKRWDSNEARVIDYDEYISYVSMGVIPSKLQVRVEKLISELLRNIHGFGEECINKARELIR</sequence>
<dbReference type="PANTHER" id="PTHR39159:SF1">
    <property type="entry name" value="UPF0374 PROTEIN YGAC"/>
    <property type="match status" value="1"/>
</dbReference>
<dbReference type="OrthoDB" id="84798at2157"/>
<dbReference type="SUPFAM" id="SSF159234">
    <property type="entry name" value="FomD-like"/>
    <property type="match status" value="1"/>
</dbReference>
<dbReference type="KEGG" id="vmo:VMUT_2086"/>
<dbReference type="STRING" id="985053.VMUT_2086"/>
<dbReference type="InterPro" id="IPR050212">
    <property type="entry name" value="Ntdp-like"/>
</dbReference>
<dbReference type="eggNOG" id="arCOG04307">
    <property type="taxonomic scope" value="Archaea"/>
</dbReference>
<name>F0QWR6_VULM7</name>
<dbReference type="RefSeq" id="WP_013605444.1">
    <property type="nucleotide sequence ID" value="NC_015151.1"/>
</dbReference>
<evidence type="ECO:0000313" key="3">
    <source>
        <dbReference type="EMBL" id="ADY02283.1"/>
    </source>
</evidence>
<dbReference type="Pfam" id="PF04167">
    <property type="entry name" value="DUF402"/>
    <property type="match status" value="1"/>
</dbReference>
<keyword evidence="1" id="KW-0378">Hydrolase</keyword>
<proteinExistence type="predicted"/>
<evidence type="ECO:0000313" key="4">
    <source>
        <dbReference type="Proteomes" id="UP000007485"/>
    </source>
</evidence>
<dbReference type="Gene3D" id="2.40.380.10">
    <property type="entry name" value="FomD-like"/>
    <property type="match status" value="1"/>
</dbReference>
<protein>
    <submittedName>
        <fullName evidence="3">RNA-binding protein FAU-1</fullName>
    </submittedName>
</protein>
<dbReference type="AlphaFoldDB" id="F0QWR6"/>
<reference evidence="3 4" key="1">
    <citation type="journal article" date="2011" name="J. Bacteriol.">
        <title>Complete genome sequence of 'Vulcanisaeta moutnovskia' strain 768-28, a novel member of the hyperthermophilic crenarchaeal genus vulcanisaeta.</title>
        <authorList>
            <person name="Gumerov V.M."/>
            <person name="Mardanov A.V."/>
            <person name="Beletsky A.V."/>
            <person name="Prokofeva M.I."/>
            <person name="Bonch-Osmolovskaya E.A."/>
            <person name="Ravin N.V."/>
            <person name="Skryabin K.G."/>
        </authorList>
    </citation>
    <scope>NUCLEOTIDE SEQUENCE [LARGE SCALE GENOMIC DNA]</scope>
    <source>
        <strain evidence="3 4">768-28</strain>
    </source>
</reference>
<accession>F0QWR6</accession>
<dbReference type="GeneID" id="10289738"/>
<gene>
    <name evidence="3" type="ordered locus">VMUT_2086</name>
</gene>
<dbReference type="HOGENOM" id="CLU_044303_0_0_2"/>